<gene>
    <name evidence="1" type="ORF">FPZ45_14435</name>
</gene>
<reference evidence="1 2" key="1">
    <citation type="submission" date="2019-07" db="EMBL/GenBank/DDBJ databases">
        <authorList>
            <person name="Kim J."/>
        </authorList>
    </citation>
    <scope>NUCLEOTIDE SEQUENCE [LARGE SCALE GENOMIC DNA]</scope>
    <source>
        <strain evidence="1 2">G13</strain>
    </source>
</reference>
<name>A0A559JGY2_9BACL</name>
<dbReference type="OrthoDB" id="9858449at2"/>
<comment type="caution">
    <text evidence="1">The sequence shown here is derived from an EMBL/GenBank/DDBJ whole genome shotgun (WGS) entry which is preliminary data.</text>
</comment>
<accession>A0A559JGY2</accession>
<keyword evidence="2" id="KW-1185">Reference proteome</keyword>
<evidence type="ECO:0000313" key="2">
    <source>
        <dbReference type="Proteomes" id="UP000316330"/>
    </source>
</evidence>
<dbReference type="Proteomes" id="UP000316330">
    <property type="component" value="Unassembled WGS sequence"/>
</dbReference>
<dbReference type="RefSeq" id="WP_144703013.1">
    <property type="nucleotide sequence ID" value="NZ_VNJJ01000007.1"/>
</dbReference>
<dbReference type="AlphaFoldDB" id="A0A559JGY2"/>
<protein>
    <submittedName>
        <fullName evidence="1">Uncharacterized protein</fullName>
    </submittedName>
</protein>
<evidence type="ECO:0000313" key="1">
    <source>
        <dbReference type="EMBL" id="TVX99126.1"/>
    </source>
</evidence>
<dbReference type="EMBL" id="VNJJ01000007">
    <property type="protein sequence ID" value="TVX99126.1"/>
    <property type="molecule type" value="Genomic_DNA"/>
</dbReference>
<sequence>MAVFMESASYKLGEIVLSKKEPFTIDEIFNELISLGIEKDLSELNMAISRLKANGVIGQWGSTYSVFR</sequence>
<organism evidence="1 2">
    <name type="scientific">Cohnella terricola</name>
    <dbReference type="NCBI Taxonomy" id="1289167"/>
    <lineage>
        <taxon>Bacteria</taxon>
        <taxon>Bacillati</taxon>
        <taxon>Bacillota</taxon>
        <taxon>Bacilli</taxon>
        <taxon>Bacillales</taxon>
        <taxon>Paenibacillaceae</taxon>
        <taxon>Cohnella</taxon>
    </lineage>
</organism>
<proteinExistence type="predicted"/>